<comment type="caution">
    <text evidence="1">The sequence shown here is derived from an EMBL/GenBank/DDBJ whole genome shotgun (WGS) entry which is preliminary data.</text>
</comment>
<evidence type="ECO:0000313" key="1">
    <source>
        <dbReference type="EMBL" id="RMX86049.1"/>
    </source>
</evidence>
<evidence type="ECO:0008006" key="3">
    <source>
        <dbReference type="Google" id="ProtNLM"/>
    </source>
</evidence>
<protein>
    <recommendedName>
        <fullName evidence="3">Transcription factor domain-containing protein</fullName>
    </recommendedName>
</protein>
<dbReference type="OrthoDB" id="103819at2759"/>
<organism evidence="1 2">
    <name type="scientific">Hortaea werneckii</name>
    <name type="common">Black yeast</name>
    <name type="synonym">Cladosporium werneckii</name>
    <dbReference type="NCBI Taxonomy" id="91943"/>
    <lineage>
        <taxon>Eukaryota</taxon>
        <taxon>Fungi</taxon>
        <taxon>Dikarya</taxon>
        <taxon>Ascomycota</taxon>
        <taxon>Pezizomycotina</taxon>
        <taxon>Dothideomycetes</taxon>
        <taxon>Dothideomycetidae</taxon>
        <taxon>Mycosphaerellales</taxon>
        <taxon>Teratosphaeriaceae</taxon>
        <taxon>Hortaea</taxon>
    </lineage>
</organism>
<accession>A0A3M6X5Y5</accession>
<feature type="non-terminal residue" evidence="1">
    <location>
        <position position="1"/>
    </location>
</feature>
<proteinExistence type="predicted"/>
<name>A0A3M6X5Y5_HORWE</name>
<reference evidence="1 2" key="1">
    <citation type="journal article" date="2018" name="BMC Genomics">
        <title>Genomic evidence for intraspecific hybridization in a clonal and extremely halotolerant yeast.</title>
        <authorList>
            <person name="Gostincar C."/>
            <person name="Stajich J.E."/>
            <person name="Zupancic J."/>
            <person name="Zalar P."/>
            <person name="Gunde-Cimerman N."/>
        </authorList>
    </citation>
    <scope>NUCLEOTIDE SEQUENCE [LARGE SCALE GENOMIC DNA]</scope>
    <source>
        <strain evidence="1 2">EXF-6669</strain>
    </source>
</reference>
<dbReference type="EMBL" id="QWIL01003557">
    <property type="protein sequence ID" value="RMX86049.1"/>
    <property type="molecule type" value="Genomic_DNA"/>
</dbReference>
<dbReference type="AlphaFoldDB" id="A0A3M6X5Y5"/>
<sequence length="265" mass="29576">YGKGIDSPFVEAFNYWTTISRLQCQVVEQLYSPLAQRQPLQERSRRAACLARELQVTWSEREEAFVASMRETENSGMFYLWKESDAVYYYSTLTLLKAPITPFIVTFCHITAHPFNTKDDLQLLADFVATLKELCRFSDGMAKLHKLCDVFCKVADLYVRAKALEATQVNNTMSYNNAGNASAVPDWMGQPAVNDIDDYLSTIGFAPPTAMPLNGYSDASLQTTQFDPSYLTGWYAGSSSIMGLLEQDMPFPDVANGGQWPGSVG</sequence>
<dbReference type="Proteomes" id="UP000271337">
    <property type="component" value="Unassembled WGS sequence"/>
</dbReference>
<evidence type="ECO:0000313" key="2">
    <source>
        <dbReference type="Proteomes" id="UP000271337"/>
    </source>
</evidence>
<gene>
    <name evidence="1" type="ORF">D0867_15812</name>
</gene>